<evidence type="ECO:0000313" key="1">
    <source>
        <dbReference type="EMBL" id="OGZ00013.1"/>
    </source>
</evidence>
<dbReference type="EMBL" id="MHLA01000010">
    <property type="protein sequence ID" value="OGZ00013.1"/>
    <property type="molecule type" value="Genomic_DNA"/>
</dbReference>
<proteinExistence type="predicted"/>
<dbReference type="InterPro" id="IPR035093">
    <property type="entry name" value="RelE/ParE_toxin_dom_sf"/>
</dbReference>
<evidence type="ECO:0000313" key="2">
    <source>
        <dbReference type="Proteomes" id="UP000178880"/>
    </source>
</evidence>
<dbReference type="SUPFAM" id="SSF143011">
    <property type="entry name" value="RelE-like"/>
    <property type="match status" value="1"/>
</dbReference>
<protein>
    <submittedName>
        <fullName evidence="1">Uncharacterized protein</fullName>
    </submittedName>
</protein>
<dbReference type="Gene3D" id="3.30.2310.20">
    <property type="entry name" value="RelE-like"/>
    <property type="match status" value="1"/>
</dbReference>
<sequence length="88" mass="10258">MEIRNILVTARFERQYKKLPEKVKIAAKEKEAIFRSDSLDARLATHKLHGREKGAWAFSITHSYRVKFTLLDPGEVLFLEVGTHDIYQ</sequence>
<accession>A0A1G2CF44</accession>
<comment type="caution">
    <text evidence="1">The sequence shown here is derived from an EMBL/GenBank/DDBJ whole genome shotgun (WGS) entry which is preliminary data.</text>
</comment>
<reference evidence="1 2" key="1">
    <citation type="journal article" date="2016" name="Nat. Commun.">
        <title>Thousands of microbial genomes shed light on interconnected biogeochemical processes in an aquifer system.</title>
        <authorList>
            <person name="Anantharaman K."/>
            <person name="Brown C.T."/>
            <person name="Hug L.A."/>
            <person name="Sharon I."/>
            <person name="Castelle C.J."/>
            <person name="Probst A.J."/>
            <person name="Thomas B.C."/>
            <person name="Singh A."/>
            <person name="Wilkins M.J."/>
            <person name="Karaoz U."/>
            <person name="Brodie E.L."/>
            <person name="Williams K.H."/>
            <person name="Hubbard S.S."/>
            <person name="Banfield J.F."/>
        </authorList>
    </citation>
    <scope>NUCLEOTIDE SEQUENCE [LARGE SCALE GENOMIC DNA]</scope>
</reference>
<dbReference type="STRING" id="1798650.A2945_00665"/>
<dbReference type="AlphaFoldDB" id="A0A1G2CF44"/>
<name>A0A1G2CF44_9BACT</name>
<organism evidence="1 2">
    <name type="scientific">Candidatus Liptonbacteria bacterium RIFCSPLOWO2_01_FULL_52_25</name>
    <dbReference type="NCBI Taxonomy" id="1798650"/>
    <lineage>
        <taxon>Bacteria</taxon>
        <taxon>Candidatus Liptoniibacteriota</taxon>
    </lineage>
</organism>
<gene>
    <name evidence="1" type="ORF">A2945_00665</name>
</gene>
<dbReference type="Proteomes" id="UP000178880">
    <property type="component" value="Unassembled WGS sequence"/>
</dbReference>